<keyword evidence="2 4" id="KW-0378">Hydrolase</keyword>
<protein>
    <submittedName>
        <fullName evidence="5">p26</fullName>
    </submittedName>
</protein>
<feature type="active site" description="Proton donor" evidence="4">
    <location>
        <position position="66"/>
    </location>
</feature>
<dbReference type="EMBL" id="KU738898">
    <property type="protein sequence ID" value="AMN15542.1"/>
    <property type="molecule type" value="Genomic_DNA"/>
</dbReference>
<proteinExistence type="inferred from homology"/>
<reference evidence="5" key="1">
    <citation type="journal article" date="2015" name="Genome Announc.">
        <title>Complete Genome Sequences of Helicoverpa armigera Single Nucleopolyhedrovirus Strains AC53 and H25EA1 from Australia.</title>
        <authorList>
            <person name="Noune C."/>
            <person name="Hauxwell C."/>
        </authorList>
    </citation>
    <scope>NUCLEOTIDE SEQUENCE</scope>
    <source>
        <strain evidence="5">AC53</strain>
    </source>
</reference>
<dbReference type="EMBL" id="KJ909666">
    <property type="protein sequence ID" value="AIG63063.1"/>
    <property type="molecule type" value="Genomic_DNA"/>
</dbReference>
<reference evidence="5" key="3">
    <citation type="submission" date="2016-08" db="EMBL/GenBank/DDBJ databases">
        <authorList>
            <person name="Seilhamer J.J."/>
        </authorList>
    </citation>
    <scope>NUCLEOTIDE SEQUENCE</scope>
    <source>
        <strain evidence="5">AC53</strain>
        <strain evidence="11">AC53T4.1</strain>
        <strain evidence="12">AC53T4.2</strain>
    </source>
</reference>
<organism evidence="5">
    <name type="scientific">Helicoverpa SNPV AC53</name>
    <dbReference type="NCBI Taxonomy" id="1569367"/>
    <lineage>
        <taxon>Viruses</taxon>
        <taxon>Viruses incertae sedis</taxon>
        <taxon>Naldaviricetes</taxon>
        <taxon>Lefavirales</taxon>
        <taxon>Baculoviridae</taxon>
        <taxon>Alphabaculovirus</taxon>
        <taxon>Alphabaculovirus helarmigerae</taxon>
    </lineage>
</organism>
<dbReference type="Pfam" id="PF04766">
    <property type="entry name" value="Baculo_p26"/>
    <property type="match status" value="1"/>
</dbReference>
<evidence type="ECO:0000313" key="9">
    <source>
        <dbReference type="EMBL" id="AMN15818.1"/>
    </source>
</evidence>
<comment type="function">
    <text evidence="4">Nuclease that cleaves host 2',3'-cGAMP.</text>
</comment>
<dbReference type="EMBL" id="KU738902">
    <property type="protein sequence ID" value="AMN16094.1"/>
    <property type="molecule type" value="Genomic_DNA"/>
</dbReference>
<evidence type="ECO:0000313" key="6">
    <source>
        <dbReference type="EMBL" id="AMN15404.1"/>
    </source>
</evidence>
<dbReference type="GO" id="GO:0004518">
    <property type="term" value="F:nuclease activity"/>
    <property type="evidence" value="ECO:0007669"/>
    <property type="project" value="UniProtKB-UniRule"/>
</dbReference>
<gene>
    <name evidence="5" type="ORF">HaSNPV-AC53_021</name>
</gene>
<name>A0A075TYY6_9ABAC</name>
<evidence type="ECO:0000313" key="5">
    <source>
        <dbReference type="EMBL" id="AIG63063.1"/>
    </source>
</evidence>
<dbReference type="EMBL" id="KU738903">
    <property type="protein sequence ID" value="AMN16232.1"/>
    <property type="molecule type" value="Genomic_DNA"/>
</dbReference>
<dbReference type="GO" id="GO:0016787">
    <property type="term" value="F:hydrolase activity"/>
    <property type="evidence" value="ECO:0007669"/>
    <property type="project" value="UniProtKB-KW"/>
</dbReference>
<evidence type="ECO:0000313" key="10">
    <source>
        <dbReference type="EMBL" id="AMN15956.1"/>
    </source>
</evidence>
<evidence type="ECO:0000256" key="3">
    <source>
        <dbReference type="ARBA" id="ARBA00023932"/>
    </source>
</evidence>
<dbReference type="EMBL" id="KU738899">
    <property type="protein sequence ID" value="AMN15680.1"/>
    <property type="molecule type" value="Genomic_DNA"/>
</dbReference>
<dbReference type="HAMAP" id="MF_04143">
    <property type="entry name" value="Poxins"/>
    <property type="match status" value="1"/>
</dbReference>
<feature type="site" description="Substrate binding" evidence="4">
    <location>
        <position position="257"/>
    </location>
</feature>
<feature type="site" description="Substrate binding" evidence="4">
    <location>
        <position position="113"/>
    </location>
</feature>
<evidence type="ECO:0000313" key="13">
    <source>
        <dbReference type="EMBL" id="AMN16370.1"/>
    </source>
</evidence>
<evidence type="ECO:0000256" key="4">
    <source>
        <dbReference type="HAMAP-Rule" id="MF_04143"/>
    </source>
</evidence>
<evidence type="ECO:0000313" key="8">
    <source>
        <dbReference type="EMBL" id="AMN15680.1"/>
    </source>
</evidence>
<accession>A0A075TYY6</accession>
<dbReference type="InterPro" id="IPR006853">
    <property type="entry name" value="Poxin_vir"/>
</dbReference>
<dbReference type="EMBL" id="KU738897">
    <property type="protein sequence ID" value="AMN15404.1"/>
    <property type="molecule type" value="Genomic_DNA"/>
</dbReference>
<dbReference type="EMBL" id="KU738904">
    <property type="protein sequence ID" value="AMN16370.1"/>
    <property type="molecule type" value="Genomic_DNA"/>
</dbReference>
<dbReference type="EMBL" id="KU738900">
    <property type="protein sequence ID" value="AMN15818.1"/>
    <property type="molecule type" value="Genomic_DNA"/>
</dbReference>
<comment type="subunit">
    <text evidence="4">Homodimer.</text>
</comment>
<comment type="catalytic activity">
    <reaction evidence="3">
        <text>2',3'-cGAMP + H2O = Gp(2'-5')Ap(3') + H(+)</text>
        <dbReference type="Rhea" id="RHEA:59472"/>
        <dbReference type="ChEBI" id="CHEBI:15377"/>
        <dbReference type="ChEBI" id="CHEBI:15378"/>
        <dbReference type="ChEBI" id="CHEBI:143093"/>
        <dbReference type="ChEBI" id="CHEBI:143098"/>
    </reaction>
    <physiologicalReaction direction="left-to-right" evidence="3">
        <dbReference type="Rhea" id="RHEA:59473"/>
    </physiologicalReaction>
</comment>
<dbReference type="GO" id="GO:0061507">
    <property type="term" value="F:2',3'-cyclic GMP-AMP binding"/>
    <property type="evidence" value="ECO:0007669"/>
    <property type="project" value="UniProtKB-UniRule"/>
</dbReference>
<evidence type="ECO:0000313" key="11">
    <source>
        <dbReference type="EMBL" id="AMN16094.1"/>
    </source>
</evidence>
<comment type="domain">
    <text evidence="4">The substrate binding site is formed by the N-terminus of a monomer and the C-terminus of the opposite monomer.</text>
</comment>
<feature type="site" description="Substrate binding" evidence="4">
    <location>
        <position position="259"/>
    </location>
</feature>
<reference evidence="6" key="2">
    <citation type="journal article" date="2016" name="Genome Announc.">
        <title>Complete Genome Sequences of Seven Helicoverpa armigera SNPV-AC53-Derived Strains.</title>
        <authorList>
            <person name="Noune C."/>
            <person name="Hauxwell C."/>
        </authorList>
    </citation>
    <scope>NUCLEOTIDE SEQUENCE</scope>
    <source>
        <strain evidence="6">AC53C3</strain>
        <strain evidence="7">AC53C5</strain>
        <strain evidence="8">AC53C6</strain>
        <strain evidence="9">AC53C9</strain>
        <strain evidence="10">AC53T2</strain>
        <strain evidence="13">AC53T5</strain>
    </source>
</reference>
<evidence type="ECO:0000313" key="7">
    <source>
        <dbReference type="EMBL" id="AMN15542.1"/>
    </source>
</evidence>
<sequence>MLRQTCMFFAILTSAIAAKSLQRYNVEYTIDNDLNRILIHKVDNRTVSINVIGHQSNDSDTLDRLHHFPGVATSVMFPRIDMTSALFVLLKNGAMARVVPEFVYTNYHVHKHRLVYSQLATFALEDRTVADMVLIGAPIFRNKKLVSVVTHRHDDRDRDAVMFPVTGVRPRNLVSGQIQFDSNNGVTPERLLTGRSVYGRRQMSYLPNERSVGIKEFALTSVANRDTFRNLTRNVHIFYNDDEIVITLSEGEFEISRIRFDGPLLYK</sequence>
<evidence type="ECO:0000256" key="1">
    <source>
        <dbReference type="ARBA" id="ARBA00022722"/>
    </source>
</evidence>
<evidence type="ECO:0000256" key="2">
    <source>
        <dbReference type="ARBA" id="ARBA00022801"/>
    </source>
</evidence>
<feature type="active site" description="Proton acceptor; shared with catalytic histidine of dimeric partner" evidence="4">
    <location>
        <position position="215"/>
    </location>
</feature>
<comment type="caution">
    <text evidence="4">Lacks conserved residue(s) required for the propagation of feature annotation.</text>
</comment>
<dbReference type="EMBL" id="KU738901">
    <property type="protein sequence ID" value="AMN15956.1"/>
    <property type="molecule type" value="Genomic_DNA"/>
</dbReference>
<keyword evidence="1 4" id="KW-0540">Nuclease</keyword>
<evidence type="ECO:0000313" key="12">
    <source>
        <dbReference type="EMBL" id="AMN16232.1"/>
    </source>
</evidence>